<sequence length="350" mass="37587">MPTPGGTRRSRRLRFALTGHVMRRLPAGVLRSMARRGAEKGGSPPPFADFVTFLEALGPAADRMLANPEEVDLVGQFPELAQVAVRPLRLGPAEVPARVYRHPAPSAGSALVWVHGGAYVSGSLDMHESHWVALSLAARGIPVLALDYRKALHGVRYPVPRDDVMAGWRWAVEHSAEAFGVAPDALHLGGGSAGGNLAASVTRRLIEEGAPAPRSLVLAYATVHARVAEWDPAALAAVQAATHGACFALDWIEDKNTHYAGLTNTRDPAVFPGEGDPLDGHPPTLFLNCENDTVRPSAERFARQLDEAGVPHETHLLKGEAHGSLDRPTTSGGQEALDHMTEWLVRPRPW</sequence>
<dbReference type="Proteomes" id="UP001621512">
    <property type="component" value="Chromosome"/>
</dbReference>
<evidence type="ECO:0000259" key="3">
    <source>
        <dbReference type="Pfam" id="PF07859"/>
    </source>
</evidence>
<dbReference type="Pfam" id="PF07859">
    <property type="entry name" value="Abhydrolase_3"/>
    <property type="match status" value="1"/>
</dbReference>
<evidence type="ECO:0000256" key="2">
    <source>
        <dbReference type="SAM" id="MobiDB-lite"/>
    </source>
</evidence>
<dbReference type="RefSeq" id="WP_405509073.1">
    <property type="nucleotide sequence ID" value="NZ_CP108341.1"/>
</dbReference>
<keyword evidence="1 4" id="KW-0378">Hydrolase</keyword>
<evidence type="ECO:0000256" key="1">
    <source>
        <dbReference type="ARBA" id="ARBA00022801"/>
    </source>
</evidence>
<feature type="region of interest" description="Disordered" evidence="2">
    <location>
        <begin position="316"/>
        <end position="350"/>
    </location>
</feature>
<accession>A0ABZ1MY78</accession>
<proteinExistence type="predicted"/>
<dbReference type="EMBL" id="CP108341">
    <property type="protein sequence ID" value="WTW32080.1"/>
    <property type="molecule type" value="Genomic_DNA"/>
</dbReference>
<feature type="domain" description="Alpha/beta hydrolase fold-3" evidence="3">
    <location>
        <begin position="111"/>
        <end position="323"/>
    </location>
</feature>
<evidence type="ECO:0000313" key="5">
    <source>
        <dbReference type="Proteomes" id="UP001621512"/>
    </source>
</evidence>
<protein>
    <submittedName>
        <fullName evidence="4">Alpha/beta hydrolase</fullName>
    </submittedName>
</protein>
<dbReference type="InterPro" id="IPR013094">
    <property type="entry name" value="AB_hydrolase_3"/>
</dbReference>
<dbReference type="PANTHER" id="PTHR48081:SF8">
    <property type="entry name" value="ALPHA_BETA HYDROLASE FOLD-3 DOMAIN-CONTAINING PROTEIN-RELATED"/>
    <property type="match status" value="1"/>
</dbReference>
<dbReference type="Gene3D" id="3.40.50.1820">
    <property type="entry name" value="alpha/beta hydrolase"/>
    <property type="match status" value="1"/>
</dbReference>
<gene>
    <name evidence="4" type="ORF">OHU35_41015</name>
</gene>
<evidence type="ECO:0000313" key="4">
    <source>
        <dbReference type="EMBL" id="WTW32080.1"/>
    </source>
</evidence>
<name>A0ABZ1MY78_STREF</name>
<dbReference type="GO" id="GO:0016787">
    <property type="term" value="F:hydrolase activity"/>
    <property type="evidence" value="ECO:0007669"/>
    <property type="project" value="UniProtKB-KW"/>
</dbReference>
<dbReference type="SUPFAM" id="SSF53474">
    <property type="entry name" value="alpha/beta-Hydrolases"/>
    <property type="match status" value="1"/>
</dbReference>
<feature type="compositionally biased region" description="Basic and acidic residues" evidence="2">
    <location>
        <begin position="316"/>
        <end position="325"/>
    </location>
</feature>
<keyword evidence="5" id="KW-1185">Reference proteome</keyword>
<organism evidence="4 5">
    <name type="scientific">Streptomyces purpurascens</name>
    <dbReference type="NCBI Taxonomy" id="1924"/>
    <lineage>
        <taxon>Bacteria</taxon>
        <taxon>Bacillati</taxon>
        <taxon>Actinomycetota</taxon>
        <taxon>Actinomycetes</taxon>
        <taxon>Kitasatosporales</taxon>
        <taxon>Streptomycetaceae</taxon>
        <taxon>Streptomyces</taxon>
    </lineage>
</organism>
<dbReference type="InterPro" id="IPR029058">
    <property type="entry name" value="AB_hydrolase_fold"/>
</dbReference>
<dbReference type="PANTHER" id="PTHR48081">
    <property type="entry name" value="AB HYDROLASE SUPERFAMILY PROTEIN C4A8.06C"/>
    <property type="match status" value="1"/>
</dbReference>
<reference evidence="4 5" key="1">
    <citation type="submission" date="2022-10" db="EMBL/GenBank/DDBJ databases">
        <title>The complete genomes of actinobacterial strains from the NBC collection.</title>
        <authorList>
            <person name="Joergensen T.S."/>
            <person name="Alvarez Arevalo M."/>
            <person name="Sterndorff E.B."/>
            <person name="Faurdal D."/>
            <person name="Vuksanovic O."/>
            <person name="Mourched A.-S."/>
            <person name="Charusanti P."/>
            <person name="Shaw S."/>
            <person name="Blin K."/>
            <person name="Weber T."/>
        </authorList>
    </citation>
    <scope>NUCLEOTIDE SEQUENCE [LARGE SCALE GENOMIC DNA]</scope>
    <source>
        <strain evidence="4 5">NBC_00017</strain>
    </source>
</reference>
<dbReference type="InterPro" id="IPR050300">
    <property type="entry name" value="GDXG_lipolytic_enzyme"/>
</dbReference>